<dbReference type="AlphaFoldDB" id="A0A1G7VYL8"/>
<dbReference type="Proteomes" id="UP000182894">
    <property type="component" value="Unassembled WGS sequence"/>
</dbReference>
<name>A0A1G7VYL8_9PSED</name>
<dbReference type="EMBL" id="FNCO01000002">
    <property type="protein sequence ID" value="SDG64837.1"/>
    <property type="molecule type" value="Genomic_DNA"/>
</dbReference>
<protein>
    <submittedName>
        <fullName evidence="1">Uncharacterized protein</fullName>
    </submittedName>
</protein>
<gene>
    <name evidence="1" type="ORF">SAMN05216605_102685</name>
</gene>
<accession>A0A1G7VYL8</accession>
<sequence length="38" mass="4113">MTIHLINAVALTAVTVFLVNRAFALYDLVNAATVSEHI</sequence>
<evidence type="ECO:0000313" key="2">
    <source>
        <dbReference type="Proteomes" id="UP000182894"/>
    </source>
</evidence>
<evidence type="ECO:0000313" key="1">
    <source>
        <dbReference type="EMBL" id="SDG64837.1"/>
    </source>
</evidence>
<reference evidence="2" key="1">
    <citation type="submission" date="2016-10" db="EMBL/GenBank/DDBJ databases">
        <authorList>
            <person name="Varghese N."/>
            <person name="Submissions S."/>
        </authorList>
    </citation>
    <scope>NUCLEOTIDE SEQUENCE [LARGE SCALE GENOMIC DNA]</scope>
    <source>
        <strain evidence="2">ATCC 700689</strain>
    </source>
</reference>
<keyword evidence="2" id="KW-1185">Reference proteome</keyword>
<proteinExistence type="predicted"/>
<organism evidence="1 2">
    <name type="scientific">Pseudomonas abietaniphila</name>
    <dbReference type="NCBI Taxonomy" id="89065"/>
    <lineage>
        <taxon>Bacteria</taxon>
        <taxon>Pseudomonadati</taxon>
        <taxon>Pseudomonadota</taxon>
        <taxon>Gammaproteobacteria</taxon>
        <taxon>Pseudomonadales</taxon>
        <taxon>Pseudomonadaceae</taxon>
        <taxon>Pseudomonas</taxon>
    </lineage>
</organism>